<name>A0ABT8EKX9_9BURK</name>
<dbReference type="Proteomes" id="UP001168613">
    <property type="component" value="Unassembled WGS sequence"/>
</dbReference>
<evidence type="ECO:0000313" key="1">
    <source>
        <dbReference type="EMBL" id="MDN4121938.1"/>
    </source>
</evidence>
<gene>
    <name evidence="1" type="ORF">LMS43_11635</name>
</gene>
<dbReference type="RefSeq" id="WP_266123055.1">
    <property type="nucleotide sequence ID" value="NZ_JAJHNU010000003.1"/>
</dbReference>
<proteinExistence type="predicted"/>
<accession>A0ABT8EKX9</accession>
<comment type="caution">
    <text evidence="1">The sequence shown here is derived from an EMBL/GenBank/DDBJ whole genome shotgun (WGS) entry which is preliminary data.</text>
</comment>
<protein>
    <submittedName>
        <fullName evidence="1">Uncharacterized protein</fullName>
    </submittedName>
</protein>
<keyword evidence="2" id="KW-1185">Reference proteome</keyword>
<sequence>MTESILRLGAEVSVVNRDHSLYEQIGRYLGASDIPGLDGLHRICFDGKVVLLKENDFRTLSPTL</sequence>
<evidence type="ECO:0000313" key="2">
    <source>
        <dbReference type="Proteomes" id="UP001168613"/>
    </source>
</evidence>
<reference evidence="1" key="1">
    <citation type="submission" date="2021-11" db="EMBL/GenBank/DDBJ databases">
        <title>Draft genome sequence of Alcaligenes endophyticus type strain CCUG 75668T.</title>
        <authorList>
            <person name="Salva-Serra F."/>
            <person name="Duran R.E."/>
            <person name="Seeger M."/>
            <person name="Moore E.R.B."/>
            <person name="Jaen-Luchoro D."/>
        </authorList>
    </citation>
    <scope>NUCLEOTIDE SEQUENCE</scope>
    <source>
        <strain evidence="1">CCUG 75668</strain>
    </source>
</reference>
<dbReference type="EMBL" id="JAJHNU010000003">
    <property type="protein sequence ID" value="MDN4121938.1"/>
    <property type="molecule type" value="Genomic_DNA"/>
</dbReference>
<organism evidence="1 2">
    <name type="scientific">Alcaligenes endophyticus</name>
    <dbReference type="NCBI Taxonomy" id="1929088"/>
    <lineage>
        <taxon>Bacteria</taxon>
        <taxon>Pseudomonadati</taxon>
        <taxon>Pseudomonadota</taxon>
        <taxon>Betaproteobacteria</taxon>
        <taxon>Burkholderiales</taxon>
        <taxon>Alcaligenaceae</taxon>
        <taxon>Alcaligenes</taxon>
    </lineage>
</organism>